<feature type="domain" description="Metallo-beta-lactamase" evidence="1">
    <location>
        <begin position="17"/>
        <end position="184"/>
    </location>
</feature>
<keyword evidence="2" id="KW-0378">Hydrolase</keyword>
<evidence type="ECO:0000313" key="3">
    <source>
        <dbReference type="Proteomes" id="UP000481360"/>
    </source>
</evidence>
<dbReference type="PANTHER" id="PTHR42951">
    <property type="entry name" value="METALLO-BETA-LACTAMASE DOMAIN-CONTAINING"/>
    <property type="match status" value="1"/>
</dbReference>
<proteinExistence type="predicted"/>
<dbReference type="AlphaFoldDB" id="A0A7C9RSG9"/>
<dbReference type="EMBL" id="JAAMPJ010000005">
    <property type="protein sequence ID" value="NGY61106.1"/>
    <property type="molecule type" value="Genomic_DNA"/>
</dbReference>
<sequence>MIEIADGVFIRRHTELDLTLGLITGSGDSLLVDSGMDPALALEVRPSRIVLTHNHFDHVLATEAFLPCEVWAHEDCVVDETLLESRARYYSEPFEGRLIAPTHTFRDTVTLDVGGRRVDLYHFGPAHSSHDVIVHVPDVGVVFAGDLVEEGAPAQAGSDATPSNWRNVLNLMLELNPRIVVPGHGDPVDARFVEAMALPAVTSPEGVTPEAT</sequence>
<dbReference type="Pfam" id="PF00753">
    <property type="entry name" value="Lactamase_B"/>
    <property type="match status" value="1"/>
</dbReference>
<keyword evidence="3" id="KW-1185">Reference proteome</keyword>
<dbReference type="InterPro" id="IPR036866">
    <property type="entry name" value="RibonucZ/Hydroxyglut_hydro"/>
</dbReference>
<gene>
    <name evidence="2" type="ORF">G7043_19430</name>
</gene>
<dbReference type="Gene3D" id="3.60.15.10">
    <property type="entry name" value="Ribonuclease Z/Hydroxyacylglutathione hydrolase-like"/>
    <property type="match status" value="1"/>
</dbReference>
<dbReference type="RefSeq" id="WP_166047305.1">
    <property type="nucleotide sequence ID" value="NZ_JAAMPJ010000005.1"/>
</dbReference>
<organism evidence="2 3">
    <name type="scientific">Lentzea alba</name>
    <dbReference type="NCBI Taxonomy" id="2714351"/>
    <lineage>
        <taxon>Bacteria</taxon>
        <taxon>Bacillati</taxon>
        <taxon>Actinomycetota</taxon>
        <taxon>Actinomycetes</taxon>
        <taxon>Pseudonocardiales</taxon>
        <taxon>Pseudonocardiaceae</taxon>
        <taxon>Lentzea</taxon>
    </lineage>
</organism>
<dbReference type="CDD" id="cd16282">
    <property type="entry name" value="metallo-hydrolase-like_MBL-fold"/>
    <property type="match status" value="1"/>
</dbReference>
<dbReference type="InterPro" id="IPR001279">
    <property type="entry name" value="Metallo-B-lactamas"/>
</dbReference>
<evidence type="ECO:0000313" key="2">
    <source>
        <dbReference type="EMBL" id="NGY61106.1"/>
    </source>
</evidence>
<name>A0A7C9RSG9_9PSEU</name>
<evidence type="ECO:0000259" key="1">
    <source>
        <dbReference type="SMART" id="SM00849"/>
    </source>
</evidence>
<reference evidence="2 3" key="1">
    <citation type="submission" date="2020-03" db="EMBL/GenBank/DDBJ databases">
        <title>Isolation and identification of active actinomycetes.</title>
        <authorList>
            <person name="Sun X."/>
        </authorList>
    </citation>
    <scope>NUCLEOTIDE SEQUENCE [LARGE SCALE GENOMIC DNA]</scope>
    <source>
        <strain evidence="2 3">NEAU-D13</strain>
    </source>
</reference>
<comment type="caution">
    <text evidence="2">The sequence shown here is derived from an EMBL/GenBank/DDBJ whole genome shotgun (WGS) entry which is preliminary data.</text>
</comment>
<dbReference type="InterPro" id="IPR050855">
    <property type="entry name" value="NDM-1-like"/>
</dbReference>
<dbReference type="SUPFAM" id="SSF56281">
    <property type="entry name" value="Metallo-hydrolase/oxidoreductase"/>
    <property type="match status" value="1"/>
</dbReference>
<protein>
    <submittedName>
        <fullName evidence="2">MBL fold metallo-hydrolase</fullName>
    </submittedName>
</protein>
<dbReference type="SMART" id="SM00849">
    <property type="entry name" value="Lactamase_B"/>
    <property type="match status" value="1"/>
</dbReference>
<dbReference type="PANTHER" id="PTHR42951:SF4">
    <property type="entry name" value="ACYL-COENZYME A THIOESTERASE MBLAC2"/>
    <property type="match status" value="1"/>
</dbReference>
<accession>A0A7C9RSG9</accession>
<dbReference type="GO" id="GO:0016787">
    <property type="term" value="F:hydrolase activity"/>
    <property type="evidence" value="ECO:0007669"/>
    <property type="project" value="UniProtKB-KW"/>
</dbReference>
<dbReference type="Proteomes" id="UP000481360">
    <property type="component" value="Unassembled WGS sequence"/>
</dbReference>